<reference evidence="2" key="2">
    <citation type="journal article" date="2000" name="Genome Res.">
        <title>Normalization and subtraction of cap-trapper-selected cDNAs to prepare full-length cDNA libraries for rapid discovery of new genes.</title>
        <authorList>
            <person name="Carninci P."/>
            <person name="Shibata Y."/>
            <person name="Hayatsu N."/>
            <person name="Sugahara Y."/>
            <person name="Shibata K."/>
            <person name="Itoh M."/>
            <person name="Konno H."/>
            <person name="Okazaki Y."/>
            <person name="Muramatsu M."/>
            <person name="Hayashizaki Y."/>
        </authorList>
    </citation>
    <scope>NUCLEOTIDE SEQUENCE</scope>
    <source>
        <strain evidence="2">C57BL/6J</strain>
        <tissue evidence="2">Thymus</tissue>
    </source>
</reference>
<reference evidence="2" key="8">
    <citation type="journal article" date="2005" name="Science">
        <title>Antisense Transcription in the Mammalian Transcriptome.</title>
        <authorList>
            <consortium name="RIKEN Genome Exploration Research Group and Genome Science Group (Genome Network Project Core Group) and the FANTOM Consortium"/>
        </authorList>
    </citation>
    <scope>NUCLEOTIDE SEQUENCE</scope>
    <source>
        <strain evidence="2">C57BL/6J</strain>
        <tissue evidence="2">Thymus</tissue>
    </source>
</reference>
<dbReference type="AlphaFoldDB" id="Q8CAV5"/>
<reference evidence="2" key="7">
    <citation type="journal article" date="2005" name="Science">
        <title>The Transcriptional Landscape of the Mammalian Genome.</title>
        <authorList>
            <consortium name="The FANTOM Consortium"/>
            <consortium name="Riken Genome Exploration Research Group and Genome Science Group (Genome Network Project Core Group)"/>
        </authorList>
    </citation>
    <scope>NUCLEOTIDE SEQUENCE</scope>
    <source>
        <strain evidence="2">C57BL/6J</strain>
        <tissue evidence="2">Thymus</tissue>
    </source>
</reference>
<dbReference type="MGI" id="MGI:96765">
    <property type="gene designation" value="Ldlr"/>
</dbReference>
<sequence>MGPQAGSGPESLTTEDNCQAPSIHCLLQYWGELRASVWCLVSLFVCLFVCLFGGFWLCTAELFSSSGNVILSHRDIQPAEGERWGEGRDTRMVSQVWWHLALILCSRGRGGHMSEVQAYIVRPYISKNQKKSQTIWWDLEEYLEIATDLSHG</sequence>
<keyword evidence="1" id="KW-0812">Transmembrane</keyword>
<protein>
    <submittedName>
        <fullName evidence="2">Uncharacterized protein</fullName>
    </submittedName>
</protein>
<proteinExistence type="evidence at transcript level"/>
<reference evidence="2" key="3">
    <citation type="journal article" date="2000" name="Genome Res.">
        <title>RIKEN integrated sequence analysis (RISA) system--384-format sequencing pipeline with 384 multicapillary sequencer.</title>
        <authorList>
            <person name="Shibata K."/>
            <person name="Itoh M."/>
            <person name="Aizawa K."/>
            <person name="Nagaoka S."/>
            <person name="Sasaki N."/>
            <person name="Carninci P."/>
            <person name="Konno H."/>
            <person name="Akiyama J."/>
            <person name="Nishi K."/>
            <person name="Kitsunai T."/>
            <person name="Tashiro H."/>
            <person name="Itoh M."/>
            <person name="Sumi N."/>
            <person name="Ishii Y."/>
            <person name="Nakamura S."/>
            <person name="Hazama M."/>
            <person name="Nishine T."/>
            <person name="Harada A."/>
            <person name="Yamamoto R."/>
            <person name="Matsumoto H."/>
            <person name="Sakaguchi S."/>
            <person name="Ikegami T."/>
            <person name="Kashiwagi K."/>
            <person name="Fujiwake S."/>
            <person name="Inoue K."/>
            <person name="Togawa Y."/>
            <person name="Izawa M."/>
            <person name="Ohara E."/>
            <person name="Watahiki M."/>
            <person name="Yoneda Y."/>
            <person name="Ishikawa T."/>
            <person name="Ozawa K."/>
            <person name="Tanaka T."/>
            <person name="Matsuura S."/>
            <person name="Kawai J."/>
            <person name="Okazaki Y."/>
            <person name="Muramatsu M."/>
            <person name="Inoue Y."/>
            <person name="Kira A."/>
            <person name="Hayashizaki Y."/>
        </authorList>
    </citation>
    <scope>NUCLEOTIDE SEQUENCE</scope>
    <source>
        <strain evidence="2">C57BL/6J</strain>
        <tissue evidence="2">Thymus</tissue>
    </source>
</reference>
<reference evidence="2" key="1">
    <citation type="journal article" date="1999" name="Methods Enzymol.">
        <title>High-efficiency full-length cDNA cloning.</title>
        <authorList>
            <person name="Carninci P."/>
            <person name="Hayashizaki Y."/>
        </authorList>
    </citation>
    <scope>NUCLEOTIDE SEQUENCE</scope>
    <source>
        <strain evidence="2">C57BL/6J</strain>
        <tissue evidence="2">Thymus</tissue>
    </source>
</reference>
<evidence type="ECO:0000313" key="2">
    <source>
        <dbReference type="EMBL" id="BAC29846.1"/>
    </source>
</evidence>
<name>Q8CAV5_MOUSE</name>
<reference evidence="2" key="6">
    <citation type="journal article" date="2002" name="Nature">
        <title>Analysis of the mouse transcriptome based on functional annotation of 60,770 full-length cDNAs.</title>
        <authorList>
            <consortium name="The FANTOM Consortium and the RIKEN Genome Exploration Research Group Phase I and II Team"/>
        </authorList>
    </citation>
    <scope>NUCLEOTIDE SEQUENCE</scope>
    <source>
        <strain evidence="2">C57BL/6J</strain>
        <tissue evidence="2">Thymus</tissue>
    </source>
</reference>
<reference evidence="2" key="5">
    <citation type="submission" date="2001-07" db="EMBL/GenBank/DDBJ databases">
        <authorList>
            <person name="Adachi J."/>
            <person name="Aizawa K."/>
            <person name="Akimura T."/>
            <person name="Arakawa T."/>
            <person name="Bono H."/>
            <person name="Carninci P."/>
            <person name="Fukuda S."/>
            <person name="Furuno M."/>
            <person name="Hanagaki T."/>
            <person name="Hara A."/>
            <person name="Hashizume W."/>
            <person name="Hayashida K."/>
            <person name="Hayatsu N."/>
            <person name="Hiramoto K."/>
            <person name="Hiraoka T."/>
            <person name="Hirozane T."/>
            <person name="Hori F."/>
            <person name="Imotani K."/>
            <person name="Ishii Y."/>
            <person name="Itoh M."/>
            <person name="Kagawa I."/>
            <person name="Kasukawa T."/>
            <person name="Katoh H."/>
            <person name="Kawai J."/>
            <person name="Kojima Y."/>
            <person name="Kondo S."/>
            <person name="Konno H."/>
            <person name="Kouda M."/>
            <person name="Koya S."/>
            <person name="Kurihara C."/>
            <person name="Matsuyama T."/>
            <person name="Miyazaki A."/>
            <person name="Murata M."/>
            <person name="Nakamura M."/>
            <person name="Nishi K."/>
            <person name="Nomura K."/>
            <person name="Numazaki R."/>
            <person name="Ohno M."/>
            <person name="Ohsato N."/>
            <person name="Okazaki Y."/>
            <person name="Saito R."/>
            <person name="Saitoh H."/>
            <person name="Sakai C."/>
            <person name="Sakai K."/>
            <person name="Sakazume N."/>
            <person name="Sano H."/>
            <person name="Sasaki D."/>
            <person name="Shibata K."/>
            <person name="Shinagawa A."/>
            <person name="Shiraki T."/>
            <person name="Sogabe Y."/>
            <person name="Tagami M."/>
            <person name="Tagawa A."/>
            <person name="Takahashi F."/>
            <person name="Takaku-Akahira S."/>
            <person name="Takeda Y."/>
            <person name="Tanaka T."/>
            <person name="Tomaru A."/>
            <person name="Toya T."/>
            <person name="Yasunishi A."/>
            <person name="Muramatsu M."/>
            <person name="Hayashizaki Y."/>
        </authorList>
    </citation>
    <scope>NUCLEOTIDE SEQUENCE</scope>
    <source>
        <strain evidence="2">C57BL/6J</strain>
        <tissue evidence="2">Thymus</tissue>
    </source>
</reference>
<accession>Q8CAV5</accession>
<keyword evidence="1" id="KW-0472">Membrane</keyword>
<feature type="transmembrane region" description="Helical" evidence="1">
    <location>
        <begin position="35"/>
        <end position="58"/>
    </location>
</feature>
<evidence type="ECO:0000313" key="3">
    <source>
        <dbReference type="MGI" id="MGI:96765"/>
    </source>
</evidence>
<reference evidence="2" key="4">
    <citation type="journal article" date="2001" name="Nature">
        <title>Functional annotation of a full-length mouse cDNA collection.</title>
        <authorList>
            <consortium name="The RIKEN Genome Exploration Research Group Phase II Team and the FANTOM Consortium"/>
        </authorList>
    </citation>
    <scope>NUCLEOTIDE SEQUENCE</scope>
    <source>
        <strain evidence="2">C57BL/6J</strain>
        <tissue evidence="2">Thymus</tissue>
    </source>
</reference>
<gene>
    <name evidence="3" type="primary">Ldlr</name>
</gene>
<organism evidence="2">
    <name type="scientific">Mus musculus</name>
    <name type="common">Mouse</name>
    <dbReference type="NCBI Taxonomy" id="10090"/>
    <lineage>
        <taxon>Eukaryota</taxon>
        <taxon>Metazoa</taxon>
        <taxon>Chordata</taxon>
        <taxon>Craniata</taxon>
        <taxon>Vertebrata</taxon>
        <taxon>Euteleostomi</taxon>
        <taxon>Mammalia</taxon>
        <taxon>Eutheria</taxon>
        <taxon>Euarchontoglires</taxon>
        <taxon>Glires</taxon>
        <taxon>Rodentia</taxon>
        <taxon>Myomorpha</taxon>
        <taxon>Muroidea</taxon>
        <taxon>Muridae</taxon>
        <taxon>Murinae</taxon>
        <taxon>Mus</taxon>
        <taxon>Mus</taxon>
    </lineage>
</organism>
<dbReference type="AGR" id="MGI:96765"/>
<dbReference type="EMBL" id="AK037670">
    <property type="protein sequence ID" value="BAC29846.1"/>
    <property type="molecule type" value="mRNA"/>
</dbReference>
<evidence type="ECO:0000256" key="1">
    <source>
        <dbReference type="SAM" id="Phobius"/>
    </source>
</evidence>
<keyword evidence="1" id="KW-1133">Transmembrane helix</keyword>